<dbReference type="SMART" id="SM00174">
    <property type="entry name" value="RHO"/>
    <property type="match status" value="1"/>
</dbReference>
<dbReference type="Pfam" id="PF00071">
    <property type="entry name" value="Ras"/>
    <property type="match status" value="1"/>
</dbReference>
<evidence type="ECO:0008006" key="3">
    <source>
        <dbReference type="Google" id="ProtNLM"/>
    </source>
</evidence>
<proteinExistence type="predicted"/>
<feature type="non-terminal residue" evidence="2">
    <location>
        <position position="1"/>
    </location>
</feature>
<name>X1DJ84_9ZZZZ</name>
<dbReference type="GO" id="GO:0003924">
    <property type="term" value="F:GTPase activity"/>
    <property type="evidence" value="ECO:0007669"/>
    <property type="project" value="InterPro"/>
</dbReference>
<comment type="caution">
    <text evidence="2">The sequence shown here is derived from an EMBL/GenBank/DDBJ whole genome shotgun (WGS) entry which is preliminary data.</text>
</comment>
<dbReference type="CDD" id="cd00154">
    <property type="entry name" value="Rab"/>
    <property type="match status" value="1"/>
</dbReference>
<dbReference type="SMART" id="SM00175">
    <property type="entry name" value="RAB"/>
    <property type="match status" value="1"/>
</dbReference>
<dbReference type="InterPro" id="IPR027417">
    <property type="entry name" value="P-loop_NTPase"/>
</dbReference>
<dbReference type="InterPro" id="IPR005225">
    <property type="entry name" value="Small_GTP-bd"/>
</dbReference>
<dbReference type="SMART" id="SM00173">
    <property type="entry name" value="RAS"/>
    <property type="match status" value="1"/>
</dbReference>
<gene>
    <name evidence="2" type="ORF">S01H4_45100</name>
</gene>
<organism evidence="2">
    <name type="scientific">marine sediment metagenome</name>
    <dbReference type="NCBI Taxonomy" id="412755"/>
    <lineage>
        <taxon>unclassified sequences</taxon>
        <taxon>metagenomes</taxon>
        <taxon>ecological metagenomes</taxon>
    </lineage>
</organism>
<dbReference type="PROSITE" id="PS51419">
    <property type="entry name" value="RAB"/>
    <property type="match status" value="1"/>
</dbReference>
<sequence length="282" mass="33091">VLSHSIYFYGNEVNFLLWDLGGQDYFRRFRKTYYSGAQAAFIVFDICERETFANVKVWYKELKEFLDNKKIPIVIVGNKIDLSDLRRIRYQEGIALVDELTQQNNDGDISYIETSALTGENVEDAFNLIAYHYIMKSKNREEQKLKENLMIQINSILNKNKTLEITFITENPFWSPGLQILNDVNSLCECDKVIDDKEKRLYQYSNGLHVKNFLFDKIDVADSDGVFVIFDARNKTHIDPKWKEVVINIIRNIQENKVILIGIRVSNEIEWSDIMEEFNVNE</sequence>
<dbReference type="PROSITE" id="PS51421">
    <property type="entry name" value="RAS"/>
    <property type="match status" value="1"/>
</dbReference>
<feature type="non-terminal residue" evidence="2">
    <location>
        <position position="282"/>
    </location>
</feature>
<protein>
    <recommendedName>
        <fullName evidence="3">GTP-binding protein</fullName>
    </recommendedName>
</protein>
<evidence type="ECO:0000256" key="1">
    <source>
        <dbReference type="ARBA" id="ARBA00022741"/>
    </source>
</evidence>
<accession>X1DJ84</accession>
<reference evidence="2" key="1">
    <citation type="journal article" date="2014" name="Front. Microbiol.">
        <title>High frequency of phylogenetically diverse reductive dehalogenase-homologous genes in deep subseafloor sedimentary metagenomes.</title>
        <authorList>
            <person name="Kawai M."/>
            <person name="Futagami T."/>
            <person name="Toyoda A."/>
            <person name="Takaki Y."/>
            <person name="Nishi S."/>
            <person name="Hori S."/>
            <person name="Arai W."/>
            <person name="Tsubouchi T."/>
            <person name="Morono Y."/>
            <person name="Uchiyama I."/>
            <person name="Ito T."/>
            <person name="Fujiyama A."/>
            <person name="Inagaki F."/>
            <person name="Takami H."/>
        </authorList>
    </citation>
    <scope>NUCLEOTIDE SEQUENCE</scope>
    <source>
        <strain evidence="2">Expedition CK06-06</strain>
    </source>
</reference>
<dbReference type="GO" id="GO:0005525">
    <property type="term" value="F:GTP binding"/>
    <property type="evidence" value="ECO:0007669"/>
    <property type="project" value="InterPro"/>
</dbReference>
<dbReference type="SUPFAM" id="SSF52540">
    <property type="entry name" value="P-loop containing nucleoside triphosphate hydrolases"/>
    <property type="match status" value="1"/>
</dbReference>
<dbReference type="Gene3D" id="3.40.50.300">
    <property type="entry name" value="P-loop containing nucleotide triphosphate hydrolases"/>
    <property type="match status" value="1"/>
</dbReference>
<dbReference type="AlphaFoldDB" id="X1DJ84"/>
<dbReference type="InterPro" id="IPR001806">
    <property type="entry name" value="Small_GTPase"/>
</dbReference>
<dbReference type="EMBL" id="BART01025078">
    <property type="protein sequence ID" value="GAG96456.1"/>
    <property type="molecule type" value="Genomic_DNA"/>
</dbReference>
<keyword evidence="1" id="KW-0547">Nucleotide-binding</keyword>
<evidence type="ECO:0000313" key="2">
    <source>
        <dbReference type="EMBL" id="GAG96456.1"/>
    </source>
</evidence>
<dbReference type="PRINTS" id="PR00449">
    <property type="entry name" value="RASTRNSFRMNG"/>
</dbReference>
<dbReference type="PANTHER" id="PTHR47978">
    <property type="match status" value="1"/>
</dbReference>
<dbReference type="NCBIfam" id="TIGR00231">
    <property type="entry name" value="small_GTP"/>
    <property type="match status" value="1"/>
</dbReference>